<keyword evidence="3" id="KW-1185">Reference proteome</keyword>
<proteinExistence type="predicted"/>
<keyword evidence="1" id="KW-0812">Transmembrane</keyword>
<accession>A0A7G2C4C8</accession>
<sequence length="481" mass="53980">MEYISFLKEYAGDFYKECLVVLSKNISLAVVLTSTKGKDALNTINKASRVTAKAFMRFSVYCSLAAAVCLVLLTMLFSSIVVSGALVGGVRHWYLSSVPGSRVIPLSFSSVPFITESWRGDSFQRYKYDALKEEGHGLSLSTSAGRKETLHDIQVSLVKQYAEGLLASSTFFLPQSKRGNIFTESGDVMETALFDRGPELFSSVGKYFAHVQVVLPREEVGRYISVVCRLTMLYLDLSETIDSLSYWDPLFERVESASVVSGPLEKPGRFDFVLDAAKLMWRLWFIVPIKLYEWTAPYFCSVENSPFPPIDPKREVSVVIPLYSYFVPPTTLQARLRAMNITLFRAGRDGPPVRVLRMNLHSSIELEGMAKYLTEYPVVTFVSATAILSGGVFFTLLLVVLLLAWMVYSAVQSKRAADREDHEEEIERSDFLFPRNKSFQVLPSNSAGVSRSNSFDSMDSLNFSRLHSPLSRSGNPHFKEE</sequence>
<protein>
    <submittedName>
        <fullName evidence="2">Uncharacterized protein</fullName>
    </submittedName>
</protein>
<evidence type="ECO:0000256" key="1">
    <source>
        <dbReference type="SAM" id="Phobius"/>
    </source>
</evidence>
<evidence type="ECO:0000313" key="2">
    <source>
        <dbReference type="EMBL" id="CAD2214051.1"/>
    </source>
</evidence>
<feature type="transmembrane region" description="Helical" evidence="1">
    <location>
        <begin position="58"/>
        <end position="87"/>
    </location>
</feature>
<keyword evidence="1" id="KW-1133">Transmembrane helix</keyword>
<organism evidence="2 3">
    <name type="scientific">Angomonas deanei</name>
    <dbReference type="NCBI Taxonomy" id="59799"/>
    <lineage>
        <taxon>Eukaryota</taxon>
        <taxon>Discoba</taxon>
        <taxon>Euglenozoa</taxon>
        <taxon>Kinetoplastea</taxon>
        <taxon>Metakinetoplastina</taxon>
        <taxon>Trypanosomatida</taxon>
        <taxon>Trypanosomatidae</taxon>
        <taxon>Strigomonadinae</taxon>
        <taxon>Angomonas</taxon>
    </lineage>
</organism>
<dbReference type="VEuPathDB" id="TriTrypDB:ADEAN_000149500"/>
<evidence type="ECO:0000313" key="3">
    <source>
        <dbReference type="Proteomes" id="UP000515908"/>
    </source>
</evidence>
<dbReference type="Proteomes" id="UP000515908">
    <property type="component" value="Chromosome 02"/>
</dbReference>
<name>A0A7G2C4C8_9TRYP</name>
<reference evidence="2 3" key="1">
    <citation type="submission" date="2020-08" db="EMBL/GenBank/DDBJ databases">
        <authorList>
            <person name="Newling K."/>
            <person name="Davey J."/>
            <person name="Forrester S."/>
        </authorList>
    </citation>
    <scope>NUCLEOTIDE SEQUENCE [LARGE SCALE GENOMIC DNA]</scope>
    <source>
        <strain evidence="3">Crithidia deanei Carvalho (ATCC PRA-265)</strain>
    </source>
</reference>
<gene>
    <name evidence="2" type="ORF">ADEAN_000149500</name>
</gene>
<dbReference type="EMBL" id="LR877146">
    <property type="protein sequence ID" value="CAD2214051.1"/>
    <property type="molecule type" value="Genomic_DNA"/>
</dbReference>
<dbReference type="AlphaFoldDB" id="A0A7G2C4C8"/>
<feature type="transmembrane region" description="Helical" evidence="1">
    <location>
        <begin position="378"/>
        <end position="408"/>
    </location>
</feature>
<keyword evidence="1" id="KW-0472">Membrane</keyword>